<dbReference type="InterPro" id="IPR016135">
    <property type="entry name" value="UBQ-conjugating_enzyme/RWD"/>
</dbReference>
<gene>
    <name evidence="2" type="ORF">J9259_04265</name>
</gene>
<dbReference type="InterPro" id="IPR050113">
    <property type="entry name" value="Ub_conjugating_enzyme"/>
</dbReference>
<sequence>MELLRKRLEKEMDICRTINGITVTPSVVATASFPVILTVSLEGPVGLLVDGDGTVRQTNTHSFEVTIHRDYPIRKPSVRWLTPIFHPNISPAEEKGIVCTRILLDWRADRTLYSLISGIAHLIENPNIGEPLGFDICRRAVSYMTQGAAYEHKNSGE</sequence>
<comment type="caution">
    <text evidence="2">The sequence shown here is derived from an EMBL/GenBank/DDBJ whole genome shotgun (WGS) entry which is preliminary data.</text>
</comment>
<dbReference type="SMART" id="SM00212">
    <property type="entry name" value="UBCc"/>
    <property type="match status" value="1"/>
</dbReference>
<dbReference type="Pfam" id="PF00179">
    <property type="entry name" value="UQ_con"/>
    <property type="match status" value="1"/>
</dbReference>
<dbReference type="SUPFAM" id="SSF54495">
    <property type="entry name" value="UBC-like"/>
    <property type="match status" value="1"/>
</dbReference>
<dbReference type="Proteomes" id="UP000716004">
    <property type="component" value="Unassembled WGS sequence"/>
</dbReference>
<dbReference type="CDD" id="cd00195">
    <property type="entry name" value="UBCc_UEV"/>
    <property type="match status" value="1"/>
</dbReference>
<dbReference type="Gene3D" id="3.10.110.10">
    <property type="entry name" value="Ubiquitin Conjugating Enzyme"/>
    <property type="match status" value="1"/>
</dbReference>
<reference evidence="2" key="1">
    <citation type="submission" date="2021-04" db="EMBL/GenBank/DDBJ databases">
        <title>Genomic insights into ecological role and evolution of a novel Thermoplasmata order Candidatus Sysuiplasmatales.</title>
        <authorList>
            <person name="Yuan Y."/>
        </authorList>
    </citation>
    <scope>NUCLEOTIDE SEQUENCE</scope>
    <source>
        <strain evidence="2">YP2-bin.285</strain>
    </source>
</reference>
<dbReference type="PROSITE" id="PS50127">
    <property type="entry name" value="UBC_2"/>
    <property type="match status" value="1"/>
</dbReference>
<evidence type="ECO:0000259" key="1">
    <source>
        <dbReference type="PROSITE" id="PS50127"/>
    </source>
</evidence>
<evidence type="ECO:0000313" key="2">
    <source>
        <dbReference type="EMBL" id="MBX8631719.1"/>
    </source>
</evidence>
<protein>
    <recommendedName>
        <fullName evidence="1">UBC core domain-containing protein</fullName>
    </recommendedName>
</protein>
<organism evidence="2 3">
    <name type="scientific">Candidatus Sysuiplasma superficiale</name>
    <dbReference type="NCBI Taxonomy" id="2823368"/>
    <lineage>
        <taxon>Archaea</taxon>
        <taxon>Methanobacteriati</taxon>
        <taxon>Thermoplasmatota</taxon>
        <taxon>Thermoplasmata</taxon>
        <taxon>Candidatus Sysuiplasmatales</taxon>
        <taxon>Candidatus Sysuiplasmataceae</taxon>
        <taxon>Candidatus Sysuiplasma</taxon>
    </lineage>
</organism>
<name>A0A8J7YJN2_9ARCH</name>
<dbReference type="EMBL" id="JAGVSJ010000008">
    <property type="protein sequence ID" value="MBX8631719.1"/>
    <property type="molecule type" value="Genomic_DNA"/>
</dbReference>
<dbReference type="InterPro" id="IPR000608">
    <property type="entry name" value="UBC"/>
</dbReference>
<dbReference type="PANTHER" id="PTHR24067">
    <property type="entry name" value="UBIQUITIN-CONJUGATING ENZYME E2"/>
    <property type="match status" value="1"/>
</dbReference>
<evidence type="ECO:0000313" key="3">
    <source>
        <dbReference type="Proteomes" id="UP000716004"/>
    </source>
</evidence>
<feature type="domain" description="UBC core" evidence="1">
    <location>
        <begin position="1"/>
        <end position="157"/>
    </location>
</feature>
<accession>A0A8J7YJN2</accession>
<proteinExistence type="predicted"/>
<dbReference type="AlphaFoldDB" id="A0A8J7YJN2"/>